<keyword evidence="2" id="KW-1133">Transmembrane helix</keyword>
<feature type="compositionally biased region" description="Polar residues" evidence="1">
    <location>
        <begin position="796"/>
        <end position="809"/>
    </location>
</feature>
<accession>A0A9P1DD99</accession>
<sequence>MSVIHDVDATPPWQLVLTSLLLILLPEALAIALFSSIGVGATVAGFGASETMDMVGNGAACLCALLLALAFVVDVHRRGIVVQIIMALLLAACFVATSALKFIGYPWLSFFVCFGISIALIANMRVRCFKPSDIAGKRFFESLAFSFVLAALIVFGAWMGWQAMADKFWSSETRTSLAETNQEVYNYFYSNSSLTLNYTLHCSETKDTAFLATLGTDNEATVGSACKSAETVWFMQWAGPSAIGIGNIIVAAVSWVFSQAAASLQYDESETETHKVKRALKNSTALVVLMLTIMYAAQYVSGANVTISSGLLALGAASVATIVGFMLLEFGFARLNAHAKKDRLAQNLMNMLKSEWMKALMVAGLNIFIPIMALLDRIRQKIRRCTGLPCADGGGKFTAEGQRVVTEMSSWAWCSIFFKVNLVGLLGVSLLMGMKLTYVFFSWLNETLAAANLGFPLLCVMILGVALLMFLCPIVPGSAVYLFAGVVLGAQSQLTGSVGFPLGVASGVLVSSVCKMIACTLQYSMGYGMGKFVKVQQFVGVDKVPTRAMEQILNQRGLKIDKVAILVAGPDWPTSVLCGILRLNVPAMLLGTLPVILVSIIPQVLVGALLTYQDESSSGIMGIISSSVTLAAAVVQALAMFFFTYRIMKVVDEDGEKLAQERDEHRAVAELTRKEQDYVRALKEVSDWKRLSCAQKTTVLLSSFCILVASFIFMADYSVATKFCFRSFAITSKIGASYLEGGLEGNALNLVIVPMGWVALGLAVIGTTLHVVINKWLACNARSNLVSGANKTDVQAMSPSTIGKSSSGYSGFKDTE</sequence>
<evidence type="ECO:0000313" key="3">
    <source>
        <dbReference type="EMBL" id="CAI4006513.1"/>
    </source>
</evidence>
<gene>
    <name evidence="3" type="ORF">C1SCF055_LOCUS32146</name>
</gene>
<reference evidence="3" key="1">
    <citation type="submission" date="2022-10" db="EMBL/GenBank/DDBJ databases">
        <authorList>
            <person name="Chen Y."/>
            <person name="Dougan E. K."/>
            <person name="Chan C."/>
            <person name="Rhodes N."/>
            <person name="Thang M."/>
        </authorList>
    </citation>
    <scope>NUCLEOTIDE SEQUENCE</scope>
</reference>
<dbReference type="EMBL" id="CAMXCT030003838">
    <property type="protein sequence ID" value="CAL4793825.1"/>
    <property type="molecule type" value="Genomic_DNA"/>
</dbReference>
<feature type="transmembrane region" description="Helical" evidence="2">
    <location>
        <begin position="453"/>
        <end position="484"/>
    </location>
</feature>
<dbReference type="GO" id="GO:0016301">
    <property type="term" value="F:kinase activity"/>
    <property type="evidence" value="ECO:0007669"/>
    <property type="project" value="UniProtKB-KW"/>
</dbReference>
<organism evidence="3">
    <name type="scientific">Cladocopium goreaui</name>
    <dbReference type="NCBI Taxonomy" id="2562237"/>
    <lineage>
        <taxon>Eukaryota</taxon>
        <taxon>Sar</taxon>
        <taxon>Alveolata</taxon>
        <taxon>Dinophyceae</taxon>
        <taxon>Suessiales</taxon>
        <taxon>Symbiodiniaceae</taxon>
        <taxon>Cladocopium</taxon>
    </lineage>
</organism>
<keyword evidence="4" id="KW-0418">Kinase</keyword>
<dbReference type="AlphaFoldDB" id="A0A9P1DD99"/>
<feature type="transmembrane region" description="Helical" evidence="2">
    <location>
        <begin position="416"/>
        <end position="441"/>
    </location>
</feature>
<dbReference type="OrthoDB" id="498037at2759"/>
<reference evidence="4 5" key="2">
    <citation type="submission" date="2024-05" db="EMBL/GenBank/DDBJ databases">
        <authorList>
            <person name="Chen Y."/>
            <person name="Shah S."/>
            <person name="Dougan E. K."/>
            <person name="Thang M."/>
            <person name="Chan C."/>
        </authorList>
    </citation>
    <scope>NUCLEOTIDE SEQUENCE [LARGE SCALE GENOMIC DNA]</scope>
</reference>
<feature type="transmembrane region" description="Helical" evidence="2">
    <location>
        <begin position="143"/>
        <end position="161"/>
    </location>
</feature>
<keyword evidence="5" id="KW-1185">Reference proteome</keyword>
<feature type="transmembrane region" description="Helical" evidence="2">
    <location>
        <begin position="105"/>
        <end position="122"/>
    </location>
</feature>
<keyword evidence="2" id="KW-0812">Transmembrane</keyword>
<feature type="transmembrane region" description="Helical" evidence="2">
    <location>
        <begin position="279"/>
        <end position="300"/>
    </location>
</feature>
<feature type="transmembrane region" description="Helical" evidence="2">
    <location>
        <begin position="356"/>
        <end position="375"/>
    </location>
</feature>
<feature type="transmembrane region" description="Helical" evidence="2">
    <location>
        <begin position="589"/>
        <end position="612"/>
    </location>
</feature>
<protein>
    <submittedName>
        <fullName evidence="4">Citron Rho-interacting kinase</fullName>
    </submittedName>
</protein>
<feature type="transmembrane region" description="Helical" evidence="2">
    <location>
        <begin position="312"/>
        <end position="335"/>
    </location>
</feature>
<keyword evidence="4" id="KW-0808">Transferase</keyword>
<evidence type="ECO:0000313" key="4">
    <source>
        <dbReference type="EMBL" id="CAL4793825.1"/>
    </source>
</evidence>
<evidence type="ECO:0000256" key="1">
    <source>
        <dbReference type="SAM" id="MobiDB-lite"/>
    </source>
</evidence>
<proteinExistence type="predicted"/>
<feature type="region of interest" description="Disordered" evidence="1">
    <location>
        <begin position="796"/>
        <end position="816"/>
    </location>
</feature>
<feature type="transmembrane region" description="Helical" evidence="2">
    <location>
        <begin position="747"/>
        <end position="773"/>
    </location>
</feature>
<feature type="transmembrane region" description="Helical" evidence="2">
    <location>
        <begin position="54"/>
        <end position="73"/>
    </location>
</feature>
<keyword evidence="2" id="KW-0472">Membrane</keyword>
<feature type="transmembrane region" description="Helical" evidence="2">
    <location>
        <begin position="699"/>
        <end position="719"/>
    </location>
</feature>
<feature type="transmembrane region" description="Helical" evidence="2">
    <location>
        <begin position="237"/>
        <end position="258"/>
    </location>
</feature>
<evidence type="ECO:0000256" key="2">
    <source>
        <dbReference type="SAM" id="Phobius"/>
    </source>
</evidence>
<feature type="transmembrane region" description="Helical" evidence="2">
    <location>
        <begin position="618"/>
        <end position="643"/>
    </location>
</feature>
<comment type="caution">
    <text evidence="3">The sequence shown here is derived from an EMBL/GenBank/DDBJ whole genome shotgun (WGS) entry which is preliminary data.</text>
</comment>
<dbReference type="EMBL" id="CAMXCT010003838">
    <property type="protein sequence ID" value="CAI4006513.1"/>
    <property type="molecule type" value="Genomic_DNA"/>
</dbReference>
<dbReference type="Proteomes" id="UP001152797">
    <property type="component" value="Unassembled WGS sequence"/>
</dbReference>
<dbReference type="EMBL" id="CAMXCT020003838">
    <property type="protein sequence ID" value="CAL1159888.1"/>
    <property type="molecule type" value="Genomic_DNA"/>
</dbReference>
<feature type="transmembrane region" description="Helical" evidence="2">
    <location>
        <begin position="80"/>
        <end position="99"/>
    </location>
</feature>
<name>A0A9P1DD99_9DINO</name>
<evidence type="ECO:0000313" key="5">
    <source>
        <dbReference type="Proteomes" id="UP001152797"/>
    </source>
</evidence>